<feature type="transmembrane region" description="Helical" evidence="1">
    <location>
        <begin position="12"/>
        <end position="36"/>
    </location>
</feature>
<keyword evidence="3" id="KW-1185">Reference proteome</keyword>
<evidence type="ECO:0000313" key="3">
    <source>
        <dbReference type="Proteomes" id="UP000824366"/>
    </source>
</evidence>
<organism evidence="2 3">
    <name type="scientific">Rhodoferax lithotrophicus</name>
    <dbReference type="NCBI Taxonomy" id="2798804"/>
    <lineage>
        <taxon>Bacteria</taxon>
        <taxon>Pseudomonadati</taxon>
        <taxon>Pseudomonadota</taxon>
        <taxon>Betaproteobacteria</taxon>
        <taxon>Burkholderiales</taxon>
        <taxon>Comamonadaceae</taxon>
        <taxon>Rhodoferax</taxon>
    </lineage>
</organism>
<evidence type="ECO:0000313" key="2">
    <source>
        <dbReference type="EMBL" id="BCO26735.1"/>
    </source>
</evidence>
<evidence type="ECO:0000256" key="1">
    <source>
        <dbReference type="SAM" id="Phobius"/>
    </source>
</evidence>
<keyword evidence="1" id="KW-1133">Transmembrane helix</keyword>
<keyword evidence="1" id="KW-0472">Membrane</keyword>
<proteinExistence type="predicted"/>
<accession>A0ABM7MKM6</accession>
<reference evidence="2 3" key="1">
    <citation type="journal article" date="2021" name="Microbiol. Spectr.">
        <title>A Single Bacterium Capable of Oxidation and Reduction of Iron at Circumneutral pH.</title>
        <authorList>
            <person name="Kato S."/>
            <person name="Ohkuma M."/>
        </authorList>
    </citation>
    <scope>NUCLEOTIDE SEQUENCE [LARGE SCALE GENOMIC DNA]</scope>
    <source>
        <strain evidence="2 3">MIZ03</strain>
    </source>
</reference>
<name>A0ABM7MKM6_9BURK</name>
<gene>
    <name evidence="2" type="ORF">MIZ03_1620</name>
</gene>
<protein>
    <submittedName>
        <fullName evidence="2">Uncharacterized protein</fullName>
    </submittedName>
</protein>
<dbReference type="Proteomes" id="UP000824366">
    <property type="component" value="Chromosome"/>
</dbReference>
<sequence length="37" mass="4338">MQCLGMPLEIAIYTFWFCVLISDCKLYFSNLATFLLE</sequence>
<keyword evidence="1" id="KW-0812">Transmembrane</keyword>
<dbReference type="EMBL" id="AP024238">
    <property type="protein sequence ID" value="BCO26735.1"/>
    <property type="molecule type" value="Genomic_DNA"/>
</dbReference>